<gene>
    <name evidence="4" type="ORF">hbim_01154</name>
    <name evidence="3" type="ORF">MMAGJ_35320</name>
</gene>
<reference evidence="4" key="3">
    <citation type="submission" date="2023-03" db="EMBL/GenBank/DDBJ databases">
        <title>Draft genome sequence of a Mycolicibacterium mageritense strain H4_3_1 isolated from a hybrid biological-inorganic system reactor.</title>
        <authorList>
            <person name="Feng X."/>
            <person name="Kazama D."/>
            <person name="Sato K."/>
            <person name="Kobayashi H."/>
        </authorList>
    </citation>
    <scope>NUCLEOTIDE SEQUENCE</scope>
    <source>
        <strain evidence="4">H4_3_1</strain>
    </source>
</reference>
<keyword evidence="5" id="KW-1185">Reference proteome</keyword>
<accession>A0AAI8TRH7</accession>
<evidence type="ECO:0000313" key="6">
    <source>
        <dbReference type="Proteomes" id="UP001241092"/>
    </source>
</evidence>
<evidence type="ECO:0008006" key="7">
    <source>
        <dbReference type="Google" id="ProtNLM"/>
    </source>
</evidence>
<feature type="region of interest" description="Disordered" evidence="1">
    <location>
        <begin position="102"/>
        <end position="129"/>
    </location>
</feature>
<dbReference type="Proteomes" id="UP000465622">
    <property type="component" value="Chromosome"/>
</dbReference>
<organism evidence="4 6">
    <name type="scientific">Mycolicibacterium mageritense</name>
    <name type="common">Mycobacterium mageritense</name>
    <dbReference type="NCBI Taxonomy" id="53462"/>
    <lineage>
        <taxon>Bacteria</taxon>
        <taxon>Bacillati</taxon>
        <taxon>Actinomycetota</taxon>
        <taxon>Actinomycetes</taxon>
        <taxon>Mycobacteriales</taxon>
        <taxon>Mycobacteriaceae</taxon>
        <taxon>Mycolicibacterium</taxon>
    </lineage>
</organism>
<reference evidence="3 5" key="1">
    <citation type="journal article" date="2019" name="Emerg. Microbes Infect.">
        <title>Comprehensive subspecies identification of 175 nontuberculous mycobacteria species based on 7547 genomic profiles.</title>
        <authorList>
            <person name="Matsumoto Y."/>
            <person name="Kinjo T."/>
            <person name="Motooka D."/>
            <person name="Nabeya D."/>
            <person name="Jung N."/>
            <person name="Uechi K."/>
            <person name="Horii T."/>
            <person name="Iida T."/>
            <person name="Fujita J."/>
            <person name="Nakamura S."/>
        </authorList>
    </citation>
    <scope>NUCLEOTIDE SEQUENCE [LARGE SCALE GENOMIC DNA]</scope>
    <source>
        <strain evidence="3 5">JCM 12375</strain>
    </source>
</reference>
<protein>
    <recommendedName>
        <fullName evidence="7">Intersectin-EH binding protein Ibp1</fullName>
    </recommendedName>
</protein>
<dbReference type="AlphaFoldDB" id="A0AAI8TRH7"/>
<evidence type="ECO:0000313" key="4">
    <source>
        <dbReference type="EMBL" id="BDY27232.1"/>
    </source>
</evidence>
<sequence length="129" mass="12474">MATFPFSMRRLILAGGFAIAAAAAPVITAFTVPVSSAPAVACPAGEEEDLYTGVCLPHTVPNSSSSIGPVSGNPDLPAVNVPGGGGSIPCTGANTGQCIGLAEEAQSEGPAVNPESSVGSSPTVHGSIG</sequence>
<proteinExistence type="predicted"/>
<feature type="signal peptide" evidence="2">
    <location>
        <begin position="1"/>
        <end position="23"/>
    </location>
</feature>
<evidence type="ECO:0000313" key="5">
    <source>
        <dbReference type="Proteomes" id="UP000465622"/>
    </source>
</evidence>
<keyword evidence="2" id="KW-0732">Signal</keyword>
<dbReference type="RefSeq" id="WP_036429995.1">
    <property type="nucleotide sequence ID" value="NZ_AP022567.1"/>
</dbReference>
<dbReference type="EMBL" id="AP027452">
    <property type="protein sequence ID" value="BDY27232.1"/>
    <property type="molecule type" value="Genomic_DNA"/>
</dbReference>
<dbReference type="EMBL" id="AP022567">
    <property type="protein sequence ID" value="BBX34250.1"/>
    <property type="molecule type" value="Genomic_DNA"/>
</dbReference>
<feature type="chain" id="PRO_5042592558" description="Intersectin-EH binding protein Ibp1" evidence="2">
    <location>
        <begin position="24"/>
        <end position="129"/>
    </location>
</feature>
<reference evidence="3" key="2">
    <citation type="submission" date="2020-02" db="EMBL/GenBank/DDBJ databases">
        <authorList>
            <person name="Matsumoto Y."/>
            <person name="Kinjo T."/>
            <person name="Motooka D."/>
            <person name="Nabeya D."/>
            <person name="Jung N."/>
            <person name="Uechi K."/>
            <person name="Horii T."/>
            <person name="Iida T."/>
            <person name="Fujita J."/>
            <person name="Nakamura S."/>
        </authorList>
    </citation>
    <scope>NUCLEOTIDE SEQUENCE</scope>
    <source>
        <strain evidence="3">JCM 12375</strain>
    </source>
</reference>
<evidence type="ECO:0000256" key="2">
    <source>
        <dbReference type="SAM" id="SignalP"/>
    </source>
</evidence>
<name>A0AAI8TRH7_MYCME</name>
<evidence type="ECO:0000313" key="3">
    <source>
        <dbReference type="EMBL" id="BBX34250.1"/>
    </source>
</evidence>
<dbReference type="Proteomes" id="UP001241092">
    <property type="component" value="Chromosome"/>
</dbReference>
<evidence type="ECO:0000256" key="1">
    <source>
        <dbReference type="SAM" id="MobiDB-lite"/>
    </source>
</evidence>
<feature type="compositionally biased region" description="Polar residues" evidence="1">
    <location>
        <begin position="114"/>
        <end position="129"/>
    </location>
</feature>